<proteinExistence type="predicted"/>
<dbReference type="AlphaFoldDB" id="A0A2I0X946"/>
<dbReference type="PANTHER" id="PTHR33116:SF75">
    <property type="entry name" value="RIBONUCLEASE H PROTEIN"/>
    <property type="match status" value="1"/>
</dbReference>
<dbReference type="PANTHER" id="PTHR33116">
    <property type="entry name" value="REVERSE TRANSCRIPTASE ZINC-BINDING DOMAIN-CONTAINING PROTEIN-RELATED-RELATED"/>
    <property type="match status" value="1"/>
</dbReference>
<keyword evidence="2" id="KW-1185">Reference proteome</keyword>
<dbReference type="Proteomes" id="UP000233837">
    <property type="component" value="Unassembled WGS sequence"/>
</dbReference>
<reference evidence="1 2" key="2">
    <citation type="journal article" date="2017" name="Nature">
        <title>The Apostasia genome and the evolution of orchids.</title>
        <authorList>
            <person name="Zhang G.Q."/>
            <person name="Liu K.W."/>
            <person name="Li Z."/>
            <person name="Lohaus R."/>
            <person name="Hsiao Y.Y."/>
            <person name="Niu S.C."/>
            <person name="Wang J.Y."/>
            <person name="Lin Y.C."/>
            <person name="Xu Q."/>
            <person name="Chen L.J."/>
            <person name="Yoshida K."/>
            <person name="Fujiwara S."/>
            <person name="Wang Z.W."/>
            <person name="Zhang Y.Q."/>
            <person name="Mitsuda N."/>
            <person name="Wang M."/>
            <person name="Liu G.H."/>
            <person name="Pecoraro L."/>
            <person name="Huang H.X."/>
            <person name="Xiao X.J."/>
            <person name="Lin M."/>
            <person name="Wu X.Y."/>
            <person name="Wu W.L."/>
            <person name="Chen Y.Y."/>
            <person name="Chang S.B."/>
            <person name="Sakamoto S."/>
            <person name="Ohme-Takagi M."/>
            <person name="Yagi M."/>
            <person name="Zeng S.J."/>
            <person name="Shen C.Y."/>
            <person name="Yeh C.M."/>
            <person name="Luo Y.B."/>
            <person name="Tsai W.C."/>
            <person name="Van de Peer Y."/>
            <person name="Liu Z.J."/>
        </authorList>
    </citation>
    <scope>NUCLEOTIDE SEQUENCE [LARGE SCALE GENOMIC DNA]</scope>
    <source>
        <tissue evidence="1">The whole plant</tissue>
    </source>
</reference>
<gene>
    <name evidence="1" type="ORF">MA16_Dca002929</name>
</gene>
<evidence type="ECO:0000313" key="1">
    <source>
        <dbReference type="EMBL" id="PKU84416.1"/>
    </source>
</evidence>
<sequence>MRLLNIWGSKILSIASKITLVKFVLLTLPAYHASHYLVPKCILVELDKLYRKFISSKSDGAMRLHFVSWEDMCKPMSKGGRGLISCASKIAALRERMAWKFFQDINSFFHEMLATKYGEKTGIR</sequence>
<evidence type="ECO:0000313" key="2">
    <source>
        <dbReference type="Proteomes" id="UP000233837"/>
    </source>
</evidence>
<protein>
    <submittedName>
        <fullName evidence="1">Ribonuclease H protein</fullName>
    </submittedName>
</protein>
<dbReference type="EMBL" id="KZ502052">
    <property type="protein sequence ID" value="PKU84416.1"/>
    <property type="molecule type" value="Genomic_DNA"/>
</dbReference>
<reference evidence="1 2" key="1">
    <citation type="journal article" date="2016" name="Sci. Rep.">
        <title>The Dendrobium catenatum Lindl. genome sequence provides insights into polysaccharide synthase, floral development and adaptive evolution.</title>
        <authorList>
            <person name="Zhang G.Q."/>
            <person name="Xu Q."/>
            <person name="Bian C."/>
            <person name="Tsai W.C."/>
            <person name="Yeh C.M."/>
            <person name="Liu K.W."/>
            <person name="Yoshida K."/>
            <person name="Zhang L.S."/>
            <person name="Chang S.B."/>
            <person name="Chen F."/>
            <person name="Shi Y."/>
            <person name="Su Y.Y."/>
            <person name="Zhang Y.Q."/>
            <person name="Chen L.J."/>
            <person name="Yin Y."/>
            <person name="Lin M."/>
            <person name="Huang H."/>
            <person name="Deng H."/>
            <person name="Wang Z.W."/>
            <person name="Zhu S.L."/>
            <person name="Zhao X."/>
            <person name="Deng C."/>
            <person name="Niu S.C."/>
            <person name="Huang J."/>
            <person name="Wang M."/>
            <person name="Liu G.H."/>
            <person name="Yang H.J."/>
            <person name="Xiao X.J."/>
            <person name="Hsiao Y.Y."/>
            <person name="Wu W.L."/>
            <person name="Chen Y.Y."/>
            <person name="Mitsuda N."/>
            <person name="Ohme-Takagi M."/>
            <person name="Luo Y.B."/>
            <person name="Van de Peer Y."/>
            <person name="Liu Z.J."/>
        </authorList>
    </citation>
    <scope>NUCLEOTIDE SEQUENCE [LARGE SCALE GENOMIC DNA]</scope>
    <source>
        <tissue evidence="1">The whole plant</tissue>
    </source>
</reference>
<organism evidence="1 2">
    <name type="scientific">Dendrobium catenatum</name>
    <dbReference type="NCBI Taxonomy" id="906689"/>
    <lineage>
        <taxon>Eukaryota</taxon>
        <taxon>Viridiplantae</taxon>
        <taxon>Streptophyta</taxon>
        <taxon>Embryophyta</taxon>
        <taxon>Tracheophyta</taxon>
        <taxon>Spermatophyta</taxon>
        <taxon>Magnoliopsida</taxon>
        <taxon>Liliopsida</taxon>
        <taxon>Asparagales</taxon>
        <taxon>Orchidaceae</taxon>
        <taxon>Epidendroideae</taxon>
        <taxon>Malaxideae</taxon>
        <taxon>Dendrobiinae</taxon>
        <taxon>Dendrobium</taxon>
    </lineage>
</organism>
<name>A0A2I0X946_9ASPA</name>
<accession>A0A2I0X946</accession>